<dbReference type="AlphaFoldDB" id="B0CFZ6"/>
<dbReference type="Proteomes" id="UP000000268">
    <property type="component" value="Chromosome"/>
</dbReference>
<dbReference type="KEGG" id="amr:AM1_4466"/>
<dbReference type="InterPro" id="IPR009050">
    <property type="entry name" value="Globin-like_sf"/>
</dbReference>
<evidence type="ECO:0000256" key="2">
    <source>
        <dbReference type="ARBA" id="ARBA00022991"/>
    </source>
</evidence>
<protein>
    <recommendedName>
        <fullName evidence="6">Phycobilisome protein</fullName>
    </recommendedName>
</protein>
<comment type="similarity">
    <text evidence="1">Belongs to the phycobiliprotein family.</text>
</comment>
<dbReference type="SUPFAM" id="SSF46458">
    <property type="entry name" value="Globin-like"/>
    <property type="match status" value="1"/>
</dbReference>
<accession>B0CFZ6</accession>
<organism evidence="4 5">
    <name type="scientific">Acaryochloris marina (strain MBIC 11017)</name>
    <dbReference type="NCBI Taxonomy" id="329726"/>
    <lineage>
        <taxon>Bacteria</taxon>
        <taxon>Bacillati</taxon>
        <taxon>Cyanobacteriota</taxon>
        <taxon>Cyanophyceae</taxon>
        <taxon>Acaryochloridales</taxon>
        <taxon>Acaryochloridaceae</taxon>
        <taxon>Acaryochloris</taxon>
    </lineage>
</organism>
<dbReference type="InterPro" id="IPR038719">
    <property type="entry name" value="Phycobilisome_asu/bsu_sf"/>
</dbReference>
<keyword evidence="5" id="KW-1185">Reference proteome</keyword>
<evidence type="ECO:0000313" key="5">
    <source>
        <dbReference type="Proteomes" id="UP000000268"/>
    </source>
</evidence>
<keyword evidence="3" id="KW-0089">Bile pigment</keyword>
<keyword evidence="2" id="KW-0157">Chromophore</keyword>
<dbReference type="EMBL" id="CP000828">
    <property type="protein sequence ID" value="ABW29443.1"/>
    <property type="molecule type" value="Genomic_DNA"/>
</dbReference>
<evidence type="ECO:0008006" key="6">
    <source>
        <dbReference type="Google" id="ProtNLM"/>
    </source>
</evidence>
<dbReference type="HOGENOM" id="CLU_137322_1_0_3"/>
<sequence>MQSNFEDYLRAAEDHYLQTPEMNGFKQQVDALQDRLALYETLRDQELIIFQAIADQLNKETFSNSQSDQEKVFTHWMSVLRYSAMAMLTDQPQTLTIQLSWLKDVVGDSEFTALHQKISELLHASLSSVLSESQLASLEPFLTEANRTLVGQSSPELAMLS</sequence>
<name>B0CFZ6_ACAM1</name>
<dbReference type="RefSeq" id="WP_012164758.1">
    <property type="nucleotide sequence ID" value="NC_009925.1"/>
</dbReference>
<evidence type="ECO:0000256" key="1">
    <source>
        <dbReference type="ARBA" id="ARBA00008182"/>
    </source>
</evidence>
<dbReference type="STRING" id="329726.AM1_4466"/>
<proteinExistence type="inferred from homology"/>
<dbReference type="Gene3D" id="1.10.490.20">
    <property type="entry name" value="Phycocyanins"/>
    <property type="match status" value="1"/>
</dbReference>
<gene>
    <name evidence="4" type="ordered locus">AM1_4466</name>
</gene>
<dbReference type="OrthoDB" id="531025at2"/>
<reference evidence="4 5" key="1">
    <citation type="journal article" date="2008" name="Proc. Natl. Acad. Sci. U.S.A.">
        <title>Niche adaptation and genome expansion in the chlorophyll d-producing cyanobacterium Acaryochloris marina.</title>
        <authorList>
            <person name="Swingley W.D."/>
            <person name="Chen M."/>
            <person name="Cheung P.C."/>
            <person name="Conrad A.L."/>
            <person name="Dejesa L.C."/>
            <person name="Hao J."/>
            <person name="Honchak B.M."/>
            <person name="Karbach L.E."/>
            <person name="Kurdoglu A."/>
            <person name="Lahiri S."/>
            <person name="Mastrian S.D."/>
            <person name="Miyashita H."/>
            <person name="Page L."/>
            <person name="Ramakrishna P."/>
            <person name="Satoh S."/>
            <person name="Sattley W.M."/>
            <person name="Shimada Y."/>
            <person name="Taylor H.L."/>
            <person name="Tomo T."/>
            <person name="Tsuchiya T."/>
            <person name="Wang Z.T."/>
            <person name="Raymond J."/>
            <person name="Mimuro M."/>
            <person name="Blankenship R.E."/>
            <person name="Touchman J.W."/>
        </authorList>
    </citation>
    <scope>NUCLEOTIDE SEQUENCE [LARGE SCALE GENOMIC DNA]</scope>
    <source>
        <strain evidence="5">MBIC 11017</strain>
    </source>
</reference>
<evidence type="ECO:0000256" key="3">
    <source>
        <dbReference type="ARBA" id="ARBA00023307"/>
    </source>
</evidence>
<dbReference type="eggNOG" id="ENOG5032GP1">
    <property type="taxonomic scope" value="Bacteria"/>
</dbReference>
<evidence type="ECO:0000313" key="4">
    <source>
        <dbReference type="EMBL" id="ABW29443.1"/>
    </source>
</evidence>